<name>A0A380P780_WEIVI</name>
<dbReference type="Proteomes" id="UP000254621">
    <property type="component" value="Unassembled WGS sequence"/>
</dbReference>
<proteinExistence type="predicted"/>
<dbReference type="EC" id="3.6.4.12" evidence="1"/>
<keyword evidence="1" id="KW-0547">Nucleotide-binding</keyword>
<gene>
    <name evidence="1" type="primary">helD_4</name>
    <name evidence="1" type="ORF">NCTC13645_02078</name>
</gene>
<dbReference type="GO" id="GO:0003678">
    <property type="term" value="F:DNA helicase activity"/>
    <property type="evidence" value="ECO:0007669"/>
    <property type="project" value="UniProtKB-EC"/>
</dbReference>
<dbReference type="AlphaFoldDB" id="A0A380P780"/>
<evidence type="ECO:0000313" key="2">
    <source>
        <dbReference type="Proteomes" id="UP000254621"/>
    </source>
</evidence>
<accession>A0A380P780</accession>
<keyword evidence="1" id="KW-0347">Helicase</keyword>
<keyword evidence="1" id="KW-0067">ATP-binding</keyword>
<protein>
    <submittedName>
        <fullName evidence="1">Helicase IV</fullName>
        <ecNumber evidence="1">3.6.4.12</ecNumber>
    </submittedName>
</protein>
<organism evidence="1 2">
    <name type="scientific">Weissella viridescens</name>
    <name type="common">Lactobacillus viridescens</name>
    <dbReference type="NCBI Taxonomy" id="1629"/>
    <lineage>
        <taxon>Bacteria</taxon>
        <taxon>Bacillati</taxon>
        <taxon>Bacillota</taxon>
        <taxon>Bacilli</taxon>
        <taxon>Lactobacillales</taxon>
        <taxon>Lactobacillaceae</taxon>
        <taxon>Weissella</taxon>
    </lineage>
</organism>
<reference evidence="1 2" key="1">
    <citation type="submission" date="2018-06" db="EMBL/GenBank/DDBJ databases">
        <authorList>
            <consortium name="Pathogen Informatics"/>
            <person name="Doyle S."/>
        </authorList>
    </citation>
    <scope>NUCLEOTIDE SEQUENCE [LARGE SCALE GENOMIC DNA]</scope>
    <source>
        <strain evidence="1 2">NCTC13645</strain>
    </source>
</reference>
<sequence>MEEKEWQIESDRLNRVVDEIETQLVGAQADYEQAHAETFAVESNYGANTSINTIEEDDTMETNAEIQQQRNIVARVTETEQIMEKIVTTLHTLEASPYFGRVDIIEDGDPETLYIGLASLQDSDNDF</sequence>
<dbReference type="GO" id="GO:0016787">
    <property type="term" value="F:hydrolase activity"/>
    <property type="evidence" value="ECO:0007669"/>
    <property type="project" value="UniProtKB-KW"/>
</dbReference>
<keyword evidence="1" id="KW-0378">Hydrolase</keyword>
<evidence type="ECO:0000313" key="1">
    <source>
        <dbReference type="EMBL" id="SUP60955.1"/>
    </source>
</evidence>
<dbReference type="EMBL" id="UHIV01000005">
    <property type="protein sequence ID" value="SUP60955.1"/>
    <property type="molecule type" value="Genomic_DNA"/>
</dbReference>